<dbReference type="Proteomes" id="UP001159042">
    <property type="component" value="Unassembled WGS sequence"/>
</dbReference>
<proteinExistence type="predicted"/>
<organism evidence="1 2">
    <name type="scientific">Exocentrus adspersus</name>
    <dbReference type="NCBI Taxonomy" id="1586481"/>
    <lineage>
        <taxon>Eukaryota</taxon>
        <taxon>Metazoa</taxon>
        <taxon>Ecdysozoa</taxon>
        <taxon>Arthropoda</taxon>
        <taxon>Hexapoda</taxon>
        <taxon>Insecta</taxon>
        <taxon>Pterygota</taxon>
        <taxon>Neoptera</taxon>
        <taxon>Endopterygota</taxon>
        <taxon>Coleoptera</taxon>
        <taxon>Polyphaga</taxon>
        <taxon>Cucujiformia</taxon>
        <taxon>Chrysomeloidea</taxon>
        <taxon>Cerambycidae</taxon>
        <taxon>Lamiinae</taxon>
        <taxon>Acanthocinini</taxon>
        <taxon>Exocentrus</taxon>
    </lineage>
</organism>
<sequence>MQNPCRYRIHLFGYVDDLTVVVEADREWKRRWEEDEDTAQWTRTIISDLEAWVTCPHRRAEYFLTQFLSGQGSFNSYLCRIGKKESDVCDQCQESDTLEHVMFHCPQFADNKLRVETRIGIRITPTNLMVQMIRSKDNWDHIHNWIRKVMIAKEREGRRR</sequence>
<comment type="caution">
    <text evidence="1">The sequence shown here is derived from an EMBL/GenBank/DDBJ whole genome shotgun (WGS) entry which is preliminary data.</text>
</comment>
<name>A0AAV8VGE8_9CUCU</name>
<accession>A0AAV8VGE8</accession>
<evidence type="ECO:0008006" key="3">
    <source>
        <dbReference type="Google" id="ProtNLM"/>
    </source>
</evidence>
<dbReference type="AlphaFoldDB" id="A0AAV8VGE8"/>
<keyword evidence="2" id="KW-1185">Reference proteome</keyword>
<dbReference type="EMBL" id="JANEYG010000104">
    <property type="protein sequence ID" value="KAJ8913042.1"/>
    <property type="molecule type" value="Genomic_DNA"/>
</dbReference>
<protein>
    <recommendedName>
        <fullName evidence="3">Reverse transcriptase</fullName>
    </recommendedName>
</protein>
<gene>
    <name evidence="1" type="ORF">NQ315_002058</name>
</gene>
<evidence type="ECO:0000313" key="2">
    <source>
        <dbReference type="Proteomes" id="UP001159042"/>
    </source>
</evidence>
<evidence type="ECO:0000313" key="1">
    <source>
        <dbReference type="EMBL" id="KAJ8913042.1"/>
    </source>
</evidence>
<reference evidence="1 2" key="1">
    <citation type="journal article" date="2023" name="Insect Mol. Biol.">
        <title>Genome sequencing provides insights into the evolution of gene families encoding plant cell wall-degrading enzymes in longhorned beetles.</title>
        <authorList>
            <person name="Shin N.R."/>
            <person name="Okamura Y."/>
            <person name="Kirsch R."/>
            <person name="Pauchet Y."/>
        </authorList>
    </citation>
    <scope>NUCLEOTIDE SEQUENCE [LARGE SCALE GENOMIC DNA]</scope>
    <source>
        <strain evidence="1">EAD_L_NR</strain>
    </source>
</reference>